<dbReference type="Proteomes" id="UP000735302">
    <property type="component" value="Unassembled WGS sequence"/>
</dbReference>
<evidence type="ECO:0000313" key="1">
    <source>
        <dbReference type="EMBL" id="GFN83585.1"/>
    </source>
</evidence>
<protein>
    <submittedName>
        <fullName evidence="1">Uncharacterized protein</fullName>
    </submittedName>
</protein>
<gene>
    <name evidence="1" type="ORF">PoB_001009100</name>
</gene>
<organism evidence="1 2">
    <name type="scientific">Plakobranchus ocellatus</name>
    <dbReference type="NCBI Taxonomy" id="259542"/>
    <lineage>
        <taxon>Eukaryota</taxon>
        <taxon>Metazoa</taxon>
        <taxon>Spiralia</taxon>
        <taxon>Lophotrochozoa</taxon>
        <taxon>Mollusca</taxon>
        <taxon>Gastropoda</taxon>
        <taxon>Heterobranchia</taxon>
        <taxon>Euthyneura</taxon>
        <taxon>Panpulmonata</taxon>
        <taxon>Sacoglossa</taxon>
        <taxon>Placobranchoidea</taxon>
        <taxon>Plakobranchidae</taxon>
        <taxon>Plakobranchus</taxon>
    </lineage>
</organism>
<evidence type="ECO:0000313" key="2">
    <source>
        <dbReference type="Proteomes" id="UP000735302"/>
    </source>
</evidence>
<proteinExistence type="predicted"/>
<keyword evidence="2" id="KW-1185">Reference proteome</keyword>
<dbReference type="AlphaFoldDB" id="A0AAV3Y8K4"/>
<sequence length="459" mass="51878">MRGLSRRLSHCLGSQEDCLTAWALKKIVSLRGLSRRLSPWALKKIVSLRGLSRRLSHCDALKKIVSPRGLSRRLSHCDALKKIVSLRGLSRRLSHCDALKKIPGKDAGTVPVVLIRLPVSGASVFVSPPLCGEMGRSPATGKVSTSRTILNDTVAAELKNDPTLTNFNNETVSFPYPCRFLVTHVRQELKDRDRNVIGHCEFKINYDDGRMVKLSSRNYGVAMDGSYRFERQGTVGEYLPDGPWDDDEIAYRDNDNGIRVQIFENSANNQLVYQFRRCGLRVTFVPYDLINRRQQMSVPGLSVAINCAMHPQWYGYETVMGLSPVMDGGVLFQDLRLHGLDDEQSMVVRAFTRGYIQNQPYDDQGMCEMATWAFSNCSPNELKNAIDNCYWMLRQPRFVRCFDPTRSAMNILQLLSSCVNLWCDHGYCPDVQRSISNSGCDNVRRIPQLPMFMAGTMCP</sequence>
<dbReference type="EMBL" id="BLXT01001203">
    <property type="protein sequence ID" value="GFN83585.1"/>
    <property type="molecule type" value="Genomic_DNA"/>
</dbReference>
<comment type="caution">
    <text evidence="1">The sequence shown here is derived from an EMBL/GenBank/DDBJ whole genome shotgun (WGS) entry which is preliminary data.</text>
</comment>
<name>A0AAV3Y8K4_9GAST</name>
<reference evidence="1 2" key="1">
    <citation type="journal article" date="2021" name="Elife">
        <title>Chloroplast acquisition without the gene transfer in kleptoplastic sea slugs, Plakobranchus ocellatus.</title>
        <authorList>
            <person name="Maeda T."/>
            <person name="Takahashi S."/>
            <person name="Yoshida T."/>
            <person name="Shimamura S."/>
            <person name="Takaki Y."/>
            <person name="Nagai Y."/>
            <person name="Toyoda A."/>
            <person name="Suzuki Y."/>
            <person name="Arimoto A."/>
            <person name="Ishii H."/>
            <person name="Satoh N."/>
            <person name="Nishiyama T."/>
            <person name="Hasebe M."/>
            <person name="Maruyama T."/>
            <person name="Minagawa J."/>
            <person name="Obokata J."/>
            <person name="Shigenobu S."/>
        </authorList>
    </citation>
    <scope>NUCLEOTIDE SEQUENCE [LARGE SCALE GENOMIC DNA]</scope>
</reference>
<accession>A0AAV3Y8K4</accession>